<sequence length="380" mass="38664">MKSSIFTLVTLALHATAPVTAAPCGPLDITVTIKSGDQVATFPGADKPEPPLLDGTPGSPSAEPLDTPPSSPADSSDAYGDEKYDSDASGLDDTLGAGDDLKFGGDAPSPTTDDKKPKGANPNLPAPSSSAPPSAGDYDSGIDGSDADFAEGMAGKYGPPPPSSSSPAPKPPSLERRLLPSTGGDSAQGYQSQGHQTPDQGFGKNSGADLLSVPSGNPDQTGAPGPISETKSKYPAYNDDSQSQFGAGSYGIDAAYGQRKQSAGQGQDTGSYSPKSSKYMDNVQFDDEGYEEEDNMGYSSSGSDKYGGNAGGYPKNGPSAFKGQDYYGSQKQSPNPQAGAYDDLSSQMAQTNLNTHTQDPYGSQGGQGGQTSGKGGSQAY</sequence>
<reference evidence="3 4" key="1">
    <citation type="submission" date="2019-04" db="EMBL/GenBank/DDBJ databases">
        <title>Friends and foes A comparative genomics study of 23 Aspergillus species from section Flavi.</title>
        <authorList>
            <consortium name="DOE Joint Genome Institute"/>
            <person name="Kjaerbolling I."/>
            <person name="Vesth T."/>
            <person name="Frisvad J.C."/>
            <person name="Nybo J.L."/>
            <person name="Theobald S."/>
            <person name="Kildgaard S."/>
            <person name="Isbrandt T."/>
            <person name="Kuo A."/>
            <person name="Sato A."/>
            <person name="Lyhne E.K."/>
            <person name="Kogle M.E."/>
            <person name="Wiebenga A."/>
            <person name="Kun R.S."/>
            <person name="Lubbers R.J."/>
            <person name="Makela M.R."/>
            <person name="Barry K."/>
            <person name="Chovatia M."/>
            <person name="Clum A."/>
            <person name="Daum C."/>
            <person name="Haridas S."/>
            <person name="He G."/>
            <person name="LaButti K."/>
            <person name="Lipzen A."/>
            <person name="Mondo S."/>
            <person name="Riley R."/>
            <person name="Salamov A."/>
            <person name="Simmons B.A."/>
            <person name="Magnuson J.K."/>
            <person name="Henrissat B."/>
            <person name="Mortensen U.H."/>
            <person name="Larsen T.O."/>
            <person name="Devries R.P."/>
            <person name="Grigoriev I.V."/>
            <person name="Machida M."/>
            <person name="Baker S.E."/>
            <person name="Andersen M.R."/>
        </authorList>
    </citation>
    <scope>NUCLEOTIDE SEQUENCE [LARGE SCALE GENOMIC DNA]</scope>
    <source>
        <strain evidence="3 4">IBT 18842</strain>
    </source>
</reference>
<protein>
    <submittedName>
        <fullName evidence="3">Uncharacterized protein</fullName>
    </submittedName>
</protein>
<name>A0A5N6U2W4_ASPAV</name>
<feature type="compositionally biased region" description="Low complexity" evidence="1">
    <location>
        <begin position="87"/>
        <end position="98"/>
    </location>
</feature>
<keyword evidence="2" id="KW-0732">Signal</keyword>
<dbReference type="AlphaFoldDB" id="A0A5N6U2W4"/>
<feature type="region of interest" description="Disordered" evidence="1">
    <location>
        <begin position="39"/>
        <end position="380"/>
    </location>
</feature>
<feature type="compositionally biased region" description="Low complexity" evidence="1">
    <location>
        <begin position="297"/>
        <end position="307"/>
    </location>
</feature>
<feature type="compositionally biased region" description="Polar residues" evidence="1">
    <location>
        <begin position="344"/>
        <end position="361"/>
    </location>
</feature>
<evidence type="ECO:0000256" key="2">
    <source>
        <dbReference type="SAM" id="SignalP"/>
    </source>
</evidence>
<dbReference type="Proteomes" id="UP000325780">
    <property type="component" value="Unassembled WGS sequence"/>
</dbReference>
<feature type="compositionally biased region" description="Pro residues" evidence="1">
    <location>
        <begin position="158"/>
        <end position="172"/>
    </location>
</feature>
<feature type="compositionally biased region" description="Low complexity" evidence="1">
    <location>
        <begin position="126"/>
        <end position="135"/>
    </location>
</feature>
<feature type="compositionally biased region" description="Gly residues" evidence="1">
    <location>
        <begin position="363"/>
        <end position="380"/>
    </location>
</feature>
<gene>
    <name evidence="3" type="ORF">BDV25DRAFT_137567</name>
</gene>
<organism evidence="3 4">
    <name type="scientific">Aspergillus avenaceus</name>
    <dbReference type="NCBI Taxonomy" id="36643"/>
    <lineage>
        <taxon>Eukaryota</taxon>
        <taxon>Fungi</taxon>
        <taxon>Dikarya</taxon>
        <taxon>Ascomycota</taxon>
        <taxon>Pezizomycotina</taxon>
        <taxon>Eurotiomycetes</taxon>
        <taxon>Eurotiomycetidae</taxon>
        <taxon>Eurotiales</taxon>
        <taxon>Aspergillaceae</taxon>
        <taxon>Aspergillus</taxon>
        <taxon>Aspergillus subgen. Circumdati</taxon>
    </lineage>
</organism>
<evidence type="ECO:0000313" key="4">
    <source>
        <dbReference type="Proteomes" id="UP000325780"/>
    </source>
</evidence>
<feature type="compositionally biased region" description="Acidic residues" evidence="1">
    <location>
        <begin position="284"/>
        <end position="295"/>
    </location>
</feature>
<evidence type="ECO:0000313" key="3">
    <source>
        <dbReference type="EMBL" id="KAE8152759.1"/>
    </source>
</evidence>
<evidence type="ECO:0000256" key="1">
    <source>
        <dbReference type="SAM" id="MobiDB-lite"/>
    </source>
</evidence>
<feature type="compositionally biased region" description="Polar residues" evidence="1">
    <location>
        <begin position="259"/>
        <end position="276"/>
    </location>
</feature>
<dbReference type="EMBL" id="ML742048">
    <property type="protein sequence ID" value="KAE8152759.1"/>
    <property type="molecule type" value="Genomic_DNA"/>
</dbReference>
<keyword evidence="4" id="KW-1185">Reference proteome</keyword>
<proteinExistence type="predicted"/>
<accession>A0A5N6U2W4</accession>
<feature type="signal peptide" evidence="2">
    <location>
        <begin position="1"/>
        <end position="21"/>
    </location>
</feature>
<feature type="chain" id="PRO_5025059981" evidence="2">
    <location>
        <begin position="22"/>
        <end position="380"/>
    </location>
</feature>
<feature type="compositionally biased region" description="Polar residues" evidence="1">
    <location>
        <begin position="327"/>
        <end position="336"/>
    </location>
</feature>
<feature type="compositionally biased region" description="Polar residues" evidence="1">
    <location>
        <begin position="183"/>
        <end position="199"/>
    </location>
</feature>